<protein>
    <recommendedName>
        <fullName evidence="3">SGNH hydrolase-type esterase domain-containing protein</fullName>
    </recommendedName>
</protein>
<reference evidence="1 2" key="1">
    <citation type="journal article" date="2021" name="Sci. Rep.">
        <title>Chromosome anchoring in Senegalese sole (Solea senegalensis) reveals sex-associated markers and genome rearrangements in flatfish.</title>
        <authorList>
            <person name="Guerrero-Cozar I."/>
            <person name="Gomez-Garrido J."/>
            <person name="Berbel C."/>
            <person name="Martinez-Blanch J.F."/>
            <person name="Alioto T."/>
            <person name="Claros M.G."/>
            <person name="Gagnaire P.A."/>
            <person name="Manchado M."/>
        </authorList>
    </citation>
    <scope>NUCLEOTIDE SEQUENCE [LARGE SCALE GENOMIC DNA]</scope>
    <source>
        <strain evidence="1">Sse05_10M</strain>
    </source>
</reference>
<name>A0AAV6P984_SOLSE</name>
<evidence type="ECO:0008006" key="3">
    <source>
        <dbReference type="Google" id="ProtNLM"/>
    </source>
</evidence>
<gene>
    <name evidence="1" type="ORF">JOB18_036864</name>
</gene>
<proteinExistence type="predicted"/>
<dbReference type="EMBL" id="JAGKHQ010001921">
    <property type="protein sequence ID" value="KAG7453335.1"/>
    <property type="molecule type" value="Genomic_DNA"/>
</dbReference>
<accession>A0AAV6P984</accession>
<dbReference type="AlphaFoldDB" id="A0AAV6P984"/>
<organism evidence="1 2">
    <name type="scientific">Solea senegalensis</name>
    <name type="common">Senegalese sole</name>
    <dbReference type="NCBI Taxonomy" id="28829"/>
    <lineage>
        <taxon>Eukaryota</taxon>
        <taxon>Metazoa</taxon>
        <taxon>Chordata</taxon>
        <taxon>Craniata</taxon>
        <taxon>Vertebrata</taxon>
        <taxon>Euteleostomi</taxon>
        <taxon>Actinopterygii</taxon>
        <taxon>Neopterygii</taxon>
        <taxon>Teleostei</taxon>
        <taxon>Neoteleostei</taxon>
        <taxon>Acanthomorphata</taxon>
        <taxon>Carangaria</taxon>
        <taxon>Pleuronectiformes</taxon>
        <taxon>Pleuronectoidei</taxon>
        <taxon>Soleidae</taxon>
        <taxon>Solea</taxon>
    </lineage>
</organism>
<comment type="caution">
    <text evidence="1">The sequence shown here is derived from an EMBL/GenBank/DDBJ whole genome shotgun (WGS) entry which is preliminary data.</text>
</comment>
<evidence type="ECO:0000313" key="2">
    <source>
        <dbReference type="Proteomes" id="UP000693946"/>
    </source>
</evidence>
<evidence type="ECO:0000313" key="1">
    <source>
        <dbReference type="EMBL" id="KAG7453335.1"/>
    </source>
</evidence>
<sequence>MRMVTRHVSTMRKMKEWGLNVRRKNLIIGDSNLCRFPAFREQHLQIDCYPGANFRHAGAIISKATCTTQPEKIILAFGLNHRSQRLPPTSVKQLQAALRATKLRFPDARVMVPIINFSPSLPQQERFALQALNRYIFENCESIETIQRDKFSTGPDNVHWSKETARAILSHWCEALN</sequence>
<keyword evidence="2" id="KW-1185">Reference proteome</keyword>
<dbReference type="Proteomes" id="UP000693946">
    <property type="component" value="Unassembled WGS sequence"/>
</dbReference>